<sequence>MTARKRLADTPLSILDLVPVREGGSVAEALADATRLAQAAERLGFKRFWVAEHHAMDGIAGGATSVVLAHIGAGTKTIRIGSGGIMLPNHTPFQIAEQFGTLDAFYPGRVDLGLGRAPGADGRLQQALRKNLHQAAEMFPQDVVELRAFLTGDIDLPMKATPGHGASVEMWMLGSSLFGASLAAQLGLPYAFASHFAPGQLDEALEVYRRNFKPSAMCEKPHVMVAMNVFCAETSDEAEMLASSQLQSFVRLRSGSPGRLPPPVADYRASLPAPAQAMLDTLGVASAVGTPDEVTAAMQQFLDRTEADEIVVAGATFDPAARIRSLELLSEALGKADASEAADEDQTTVPHYRRA</sequence>
<name>A0A844ZC00_9SPHN</name>
<accession>A0A844ZC00</accession>
<dbReference type="InterPro" id="IPR036661">
    <property type="entry name" value="Luciferase-like_sf"/>
</dbReference>
<evidence type="ECO:0000256" key="1">
    <source>
        <dbReference type="ARBA" id="ARBA00007789"/>
    </source>
</evidence>
<dbReference type="FunFam" id="3.20.20.30:FF:000002">
    <property type="entry name" value="LLM class flavin-dependent oxidoreductase"/>
    <property type="match status" value="1"/>
</dbReference>
<comment type="caution">
    <text evidence="5">The sequence shown here is derived from an EMBL/GenBank/DDBJ whole genome shotgun (WGS) entry which is preliminary data.</text>
</comment>
<dbReference type="Proteomes" id="UP000433104">
    <property type="component" value="Unassembled WGS sequence"/>
</dbReference>
<evidence type="ECO:0000313" key="5">
    <source>
        <dbReference type="EMBL" id="MXO86081.1"/>
    </source>
</evidence>
<feature type="domain" description="Luciferase-like" evidence="4">
    <location>
        <begin position="17"/>
        <end position="301"/>
    </location>
</feature>
<proteinExistence type="predicted"/>
<evidence type="ECO:0000259" key="4">
    <source>
        <dbReference type="Pfam" id="PF00296"/>
    </source>
</evidence>
<dbReference type="NCBIfam" id="TIGR03558">
    <property type="entry name" value="oxido_grp_1"/>
    <property type="match status" value="1"/>
</dbReference>
<dbReference type="PANTHER" id="PTHR30137">
    <property type="entry name" value="LUCIFERASE-LIKE MONOOXYGENASE"/>
    <property type="match status" value="1"/>
</dbReference>
<dbReference type="GO" id="GO:0005829">
    <property type="term" value="C:cytosol"/>
    <property type="evidence" value="ECO:0007669"/>
    <property type="project" value="TreeGrafter"/>
</dbReference>
<organism evidence="5 6">
    <name type="scientific">Parapontixanthobacter aurantiacus</name>
    <dbReference type="NCBI Taxonomy" id="1463599"/>
    <lineage>
        <taxon>Bacteria</taxon>
        <taxon>Pseudomonadati</taxon>
        <taxon>Pseudomonadota</taxon>
        <taxon>Alphaproteobacteria</taxon>
        <taxon>Sphingomonadales</taxon>
        <taxon>Erythrobacteraceae</taxon>
        <taxon>Parapontixanthobacter</taxon>
    </lineage>
</organism>
<gene>
    <name evidence="5" type="ORF">GRI38_08580</name>
</gene>
<evidence type="ECO:0000256" key="3">
    <source>
        <dbReference type="SAM" id="MobiDB-lite"/>
    </source>
</evidence>
<keyword evidence="6" id="KW-1185">Reference proteome</keyword>
<dbReference type="GO" id="GO:0016705">
    <property type="term" value="F:oxidoreductase activity, acting on paired donors, with incorporation or reduction of molecular oxygen"/>
    <property type="evidence" value="ECO:0007669"/>
    <property type="project" value="InterPro"/>
</dbReference>
<dbReference type="SUPFAM" id="SSF51679">
    <property type="entry name" value="Bacterial luciferase-like"/>
    <property type="match status" value="1"/>
</dbReference>
<dbReference type="EMBL" id="WTYW01000002">
    <property type="protein sequence ID" value="MXO86081.1"/>
    <property type="molecule type" value="Genomic_DNA"/>
</dbReference>
<reference evidence="5 6" key="1">
    <citation type="submission" date="2019-12" db="EMBL/GenBank/DDBJ databases">
        <title>Genomic-based taxomic classification of the family Erythrobacteraceae.</title>
        <authorList>
            <person name="Xu L."/>
        </authorList>
    </citation>
    <scope>NUCLEOTIDE SEQUENCE [LARGE SCALE GENOMIC DNA]</scope>
    <source>
        <strain evidence="5 6">MCCC 1A09962</strain>
    </source>
</reference>
<dbReference type="InterPro" id="IPR011251">
    <property type="entry name" value="Luciferase-like_dom"/>
</dbReference>
<protein>
    <recommendedName>
        <fullName evidence="2">Luciferase-like monooxygenase</fullName>
    </recommendedName>
</protein>
<dbReference type="Pfam" id="PF00296">
    <property type="entry name" value="Bac_luciferase"/>
    <property type="match status" value="1"/>
</dbReference>
<keyword evidence="5" id="KW-0560">Oxidoreductase</keyword>
<dbReference type="PANTHER" id="PTHR30137:SF6">
    <property type="entry name" value="LUCIFERASE-LIKE MONOOXYGENASE"/>
    <property type="match status" value="1"/>
</dbReference>
<evidence type="ECO:0000256" key="2">
    <source>
        <dbReference type="ARBA" id="ARBA00074555"/>
    </source>
</evidence>
<dbReference type="InterPro" id="IPR050766">
    <property type="entry name" value="Bact_Lucif_Oxidored"/>
</dbReference>
<dbReference type="AlphaFoldDB" id="A0A844ZC00"/>
<dbReference type="OrthoDB" id="9780518at2"/>
<comment type="similarity">
    <text evidence="1">To bacterial alkanal monooxygenase alpha and beta chains.</text>
</comment>
<dbReference type="Gene3D" id="3.20.20.30">
    <property type="entry name" value="Luciferase-like domain"/>
    <property type="match status" value="1"/>
</dbReference>
<dbReference type="InterPro" id="IPR019949">
    <property type="entry name" value="CmoO-like"/>
</dbReference>
<dbReference type="RefSeq" id="WP_160682634.1">
    <property type="nucleotide sequence ID" value="NZ_WTYW01000002.1"/>
</dbReference>
<feature type="region of interest" description="Disordered" evidence="3">
    <location>
        <begin position="336"/>
        <end position="355"/>
    </location>
</feature>
<dbReference type="CDD" id="cd00347">
    <property type="entry name" value="Flavin_utilizing_monoxygenases"/>
    <property type="match status" value="1"/>
</dbReference>
<evidence type="ECO:0000313" key="6">
    <source>
        <dbReference type="Proteomes" id="UP000433104"/>
    </source>
</evidence>